<dbReference type="KEGG" id="ssl:SS1G_05093"/>
<evidence type="ECO:0000313" key="1">
    <source>
        <dbReference type="EMBL" id="EDO02616.1"/>
    </source>
</evidence>
<name>A7EIF0_SCLS1</name>
<organism evidence="1 2">
    <name type="scientific">Sclerotinia sclerotiorum (strain ATCC 18683 / 1980 / Ss-1)</name>
    <name type="common">White mold</name>
    <name type="synonym">Whetzelinia sclerotiorum</name>
    <dbReference type="NCBI Taxonomy" id="665079"/>
    <lineage>
        <taxon>Eukaryota</taxon>
        <taxon>Fungi</taxon>
        <taxon>Dikarya</taxon>
        <taxon>Ascomycota</taxon>
        <taxon>Pezizomycotina</taxon>
        <taxon>Leotiomycetes</taxon>
        <taxon>Helotiales</taxon>
        <taxon>Sclerotiniaceae</taxon>
        <taxon>Sclerotinia</taxon>
    </lineage>
</organism>
<dbReference type="AlphaFoldDB" id="A7EIF0"/>
<reference evidence="2" key="1">
    <citation type="journal article" date="2011" name="PLoS Genet.">
        <title>Genomic analysis of the necrotrophic fungal pathogens Sclerotinia sclerotiorum and Botrytis cinerea.</title>
        <authorList>
            <person name="Amselem J."/>
            <person name="Cuomo C.A."/>
            <person name="van Kan J.A."/>
            <person name="Viaud M."/>
            <person name="Benito E.P."/>
            <person name="Couloux A."/>
            <person name="Coutinho P.M."/>
            <person name="de Vries R.P."/>
            <person name="Dyer P.S."/>
            <person name="Fillinger S."/>
            <person name="Fournier E."/>
            <person name="Gout L."/>
            <person name="Hahn M."/>
            <person name="Kohn L."/>
            <person name="Lapalu N."/>
            <person name="Plummer K.M."/>
            <person name="Pradier J.M."/>
            <person name="Quevillon E."/>
            <person name="Sharon A."/>
            <person name="Simon A."/>
            <person name="ten Have A."/>
            <person name="Tudzynski B."/>
            <person name="Tudzynski P."/>
            <person name="Wincker P."/>
            <person name="Andrew M."/>
            <person name="Anthouard V."/>
            <person name="Beever R.E."/>
            <person name="Beffa R."/>
            <person name="Benoit I."/>
            <person name="Bouzid O."/>
            <person name="Brault B."/>
            <person name="Chen Z."/>
            <person name="Choquer M."/>
            <person name="Collemare J."/>
            <person name="Cotton P."/>
            <person name="Danchin E.G."/>
            <person name="Da Silva C."/>
            <person name="Gautier A."/>
            <person name="Giraud C."/>
            <person name="Giraud T."/>
            <person name="Gonzalez C."/>
            <person name="Grossetete S."/>
            <person name="Guldener U."/>
            <person name="Henrissat B."/>
            <person name="Howlett B.J."/>
            <person name="Kodira C."/>
            <person name="Kretschmer M."/>
            <person name="Lappartient A."/>
            <person name="Leroch M."/>
            <person name="Levis C."/>
            <person name="Mauceli E."/>
            <person name="Neuveglise C."/>
            <person name="Oeser B."/>
            <person name="Pearson M."/>
            <person name="Poulain J."/>
            <person name="Poussereau N."/>
            <person name="Quesneville H."/>
            <person name="Rascle C."/>
            <person name="Schumacher J."/>
            <person name="Segurens B."/>
            <person name="Sexton A."/>
            <person name="Silva E."/>
            <person name="Sirven C."/>
            <person name="Soanes D.M."/>
            <person name="Talbot N.J."/>
            <person name="Templeton M."/>
            <person name="Yandava C."/>
            <person name="Yarden O."/>
            <person name="Zeng Q."/>
            <person name="Rollins J.A."/>
            <person name="Lebrun M.H."/>
            <person name="Dickman M."/>
        </authorList>
    </citation>
    <scope>NUCLEOTIDE SEQUENCE [LARGE SCALE GENOMIC DNA]</scope>
    <source>
        <strain evidence="2">ATCC 18683 / 1980 / Ss-1</strain>
    </source>
</reference>
<dbReference type="EMBL" id="CH476626">
    <property type="protein sequence ID" value="EDO02616.1"/>
    <property type="molecule type" value="Genomic_DNA"/>
</dbReference>
<keyword evidence="2" id="KW-1185">Reference proteome</keyword>
<dbReference type="RefSeq" id="XP_001593665.1">
    <property type="nucleotide sequence ID" value="XM_001593615.1"/>
</dbReference>
<evidence type="ECO:0000313" key="2">
    <source>
        <dbReference type="Proteomes" id="UP000001312"/>
    </source>
</evidence>
<accession>A7EIF0</accession>
<gene>
    <name evidence="1" type="ORF">SS1G_05093</name>
</gene>
<dbReference type="HOGENOM" id="CLU_2706333_0_0_1"/>
<sequence length="73" mass="8555">MEANVECVMRGMEAMESIKESIGELFPEQGIVRPDQYEEALDALEQMKDQVIEEFARSEEEKEIWLKEWPFGT</sequence>
<dbReference type="OMA" id="ANVECVM"/>
<dbReference type="GeneID" id="5490287"/>
<protein>
    <submittedName>
        <fullName evidence="1">Uncharacterized protein</fullName>
    </submittedName>
</protein>
<dbReference type="InParanoid" id="A7EIF0"/>
<dbReference type="Proteomes" id="UP000001312">
    <property type="component" value="Unassembled WGS sequence"/>
</dbReference>
<proteinExistence type="predicted"/>